<dbReference type="STRING" id="216463.VC81_03625"/>
<dbReference type="PANTHER" id="PTHR35276:SF1">
    <property type="entry name" value="TRNA (MNM(5)S(2)U34)-METHYLTRANSFERASE, CHLOROPLASTIC"/>
    <property type="match status" value="1"/>
</dbReference>
<dbReference type="InterPro" id="IPR029063">
    <property type="entry name" value="SAM-dependent_MTases_sf"/>
</dbReference>
<evidence type="ECO:0000313" key="2">
    <source>
        <dbReference type="Proteomes" id="UP000033491"/>
    </source>
</evidence>
<dbReference type="GO" id="GO:0032259">
    <property type="term" value="P:methylation"/>
    <property type="evidence" value="ECO:0007669"/>
    <property type="project" value="UniProtKB-KW"/>
</dbReference>
<dbReference type="EMBL" id="JZCR01000006">
    <property type="protein sequence ID" value="KJW13563.1"/>
    <property type="molecule type" value="Genomic_DNA"/>
</dbReference>
<dbReference type="SUPFAM" id="SSF53335">
    <property type="entry name" value="S-adenosyl-L-methionine-dependent methyltransferases"/>
    <property type="match status" value="1"/>
</dbReference>
<reference evidence="1 2" key="1">
    <citation type="submission" date="2015-03" db="EMBL/GenBank/DDBJ databases">
        <authorList>
            <person name="Zheng J."/>
            <person name="Ganezle M."/>
        </authorList>
    </citation>
    <scope>NUCLEOTIDE SEQUENCE [LARGE SCALE GENOMIC DNA]</scope>
    <source>
        <strain evidence="1 2">LP38</strain>
    </source>
</reference>
<protein>
    <submittedName>
        <fullName evidence="1">SAM-dependent methyltransferase</fullName>
    </submittedName>
</protein>
<dbReference type="RefSeq" id="WP_045806785.1">
    <property type="nucleotide sequence ID" value="NZ_JZCR01000006.1"/>
</dbReference>
<dbReference type="Pfam" id="PF06962">
    <property type="entry name" value="rRNA_methylase"/>
    <property type="match status" value="1"/>
</dbReference>
<dbReference type="PANTHER" id="PTHR35276">
    <property type="entry name" value="S-ADENOSYL-L-METHIONINE-DEPENDENT METHYLTRANSFERASES SUPERFAMILY PROTEIN"/>
    <property type="match status" value="1"/>
</dbReference>
<dbReference type="AlphaFoldDB" id="A0A0F3RU54"/>
<sequence length="194" mass="20823">MEATFNVNLPNALTYSHTLLQECVYDGATVVDATVGNGHDTLFLAQLVGSSGQVIGFDVQDTALAHTQTQLTLTGLGARVALHHTGHEHVARYLPTDKPLAAAIFNLGYLPGGDKTQITQAATTLTAVKALLPHLIKGGRVILVVYAGHPGGQQEAQAVHDFCAALPQQTYQVLQYGFINQIHHPPYLLAIERR</sequence>
<dbReference type="InterPro" id="IPR010719">
    <property type="entry name" value="MnmM_MeTrfase"/>
</dbReference>
<keyword evidence="1" id="KW-0489">Methyltransferase</keyword>
<keyword evidence="1" id="KW-0808">Transferase</keyword>
<gene>
    <name evidence="1" type="ORF">VC81_03625</name>
</gene>
<dbReference type="Proteomes" id="UP000033491">
    <property type="component" value="Unassembled WGS sequence"/>
</dbReference>
<organism evidence="1 2">
    <name type="scientific">Levilactobacillus spicheri</name>
    <dbReference type="NCBI Taxonomy" id="216463"/>
    <lineage>
        <taxon>Bacteria</taxon>
        <taxon>Bacillati</taxon>
        <taxon>Bacillota</taxon>
        <taxon>Bacilli</taxon>
        <taxon>Lactobacillales</taxon>
        <taxon>Lactobacillaceae</taxon>
        <taxon>Levilactobacillus</taxon>
    </lineage>
</organism>
<evidence type="ECO:0000313" key="1">
    <source>
        <dbReference type="EMBL" id="KJW13563.1"/>
    </source>
</evidence>
<dbReference type="GO" id="GO:0008168">
    <property type="term" value="F:methyltransferase activity"/>
    <property type="evidence" value="ECO:0007669"/>
    <property type="project" value="UniProtKB-KW"/>
</dbReference>
<name>A0A0F3RU54_9LACO</name>
<comment type="caution">
    <text evidence="1">The sequence shown here is derived from an EMBL/GenBank/DDBJ whole genome shotgun (WGS) entry which is preliminary data.</text>
</comment>
<proteinExistence type="predicted"/>
<dbReference type="PATRIC" id="fig|216463.3.peg.2554"/>
<dbReference type="Gene3D" id="3.40.50.150">
    <property type="entry name" value="Vaccinia Virus protein VP39"/>
    <property type="match status" value="1"/>
</dbReference>
<accession>A0A0F3RU54</accession>